<keyword evidence="8" id="KW-1185">Reference proteome</keyword>
<keyword evidence="5" id="KW-0472">Membrane</keyword>
<evidence type="ECO:0000256" key="3">
    <source>
        <dbReference type="ARBA" id="ARBA00022679"/>
    </source>
</evidence>
<feature type="domain" description="Phospholipid/glycerol acyltransferase" evidence="6">
    <location>
        <begin position="91"/>
        <end position="217"/>
    </location>
</feature>
<proteinExistence type="predicted"/>
<dbReference type="RefSeq" id="XP_009171450.1">
    <property type="nucleotide sequence ID" value="XM_009173186.1"/>
</dbReference>
<comment type="pathway">
    <text evidence="1">Phospholipid metabolism; CDP-diacylglycerol biosynthesis; CDP-diacylglycerol from sn-glycerol 3-phosphate: step 2/3.</text>
</comment>
<keyword evidence="5" id="KW-1133">Transmembrane helix</keyword>
<sequence>MLASVFLYTCLGFVALCAAYRVPKVKFYLKYIIFCGVISIGSLYYIIEFSIRGRDYKNAWRFRRLFQIAGNLIGLKPIVKDSHYLTMEKPCIYVANHQSIIDVASEAVFAMFKFSGLVDVWPEQCTIISKASMKFAGPVGVITWLSKLIYIDRSKHSDAVSIMKYAATEARDAKVSVYVFPEGTRSCTGTMLPFKKGAFHLAIETQFPIQPIVITPYTRFLDFENKRFDDASYYVQVLPQISTTGMDSSNVDALLNETREKMSACLEKLKTMELPTPP</sequence>
<keyword evidence="4" id="KW-0012">Acyltransferase</keyword>
<dbReference type="Proteomes" id="UP000054324">
    <property type="component" value="Unassembled WGS sequence"/>
</dbReference>
<keyword evidence="5" id="KW-0812">Transmembrane</keyword>
<dbReference type="CDD" id="cd07989">
    <property type="entry name" value="LPLAT_AGPAT-like"/>
    <property type="match status" value="1"/>
</dbReference>
<name>A0A074ZCA5_OPIVI</name>
<evidence type="ECO:0000256" key="1">
    <source>
        <dbReference type="ARBA" id="ARBA00004728"/>
    </source>
</evidence>
<evidence type="ECO:0000256" key="2">
    <source>
        <dbReference type="ARBA" id="ARBA00013211"/>
    </source>
</evidence>
<dbReference type="PANTHER" id="PTHR10434:SF11">
    <property type="entry name" value="1-ACYL-SN-GLYCEROL-3-PHOSPHATE ACYLTRANSFERASE"/>
    <property type="match status" value="1"/>
</dbReference>
<evidence type="ECO:0000259" key="6">
    <source>
        <dbReference type="SMART" id="SM00563"/>
    </source>
</evidence>
<reference evidence="7 8" key="1">
    <citation type="submission" date="2013-11" db="EMBL/GenBank/DDBJ databases">
        <title>Opisthorchis viverrini - life in the bile duct.</title>
        <authorList>
            <person name="Young N.D."/>
            <person name="Nagarajan N."/>
            <person name="Lin S.J."/>
            <person name="Korhonen P.K."/>
            <person name="Jex A.R."/>
            <person name="Hall R.S."/>
            <person name="Safavi-Hemami H."/>
            <person name="Kaewkong W."/>
            <person name="Bertrand D."/>
            <person name="Gao S."/>
            <person name="Seet Q."/>
            <person name="Wongkham S."/>
            <person name="Teh B.T."/>
            <person name="Wongkham C."/>
            <person name="Intapan P.M."/>
            <person name="Maleewong W."/>
            <person name="Yang X."/>
            <person name="Hu M."/>
            <person name="Wang Z."/>
            <person name="Hofmann A."/>
            <person name="Sternberg P.W."/>
            <person name="Tan P."/>
            <person name="Wang J."/>
            <person name="Gasser R.B."/>
        </authorList>
    </citation>
    <scope>NUCLEOTIDE SEQUENCE [LARGE SCALE GENOMIC DNA]</scope>
</reference>
<evidence type="ECO:0000256" key="5">
    <source>
        <dbReference type="SAM" id="Phobius"/>
    </source>
</evidence>
<dbReference type="GO" id="GO:0006654">
    <property type="term" value="P:phosphatidic acid biosynthetic process"/>
    <property type="evidence" value="ECO:0007669"/>
    <property type="project" value="TreeGrafter"/>
</dbReference>
<accession>A0A074ZCA5</accession>
<gene>
    <name evidence="7" type="ORF">T265_07618</name>
</gene>
<dbReference type="KEGG" id="ovi:T265_07618"/>
<dbReference type="GeneID" id="20321797"/>
<dbReference type="PANTHER" id="PTHR10434">
    <property type="entry name" value="1-ACYL-SN-GLYCEROL-3-PHOSPHATE ACYLTRANSFERASE"/>
    <property type="match status" value="1"/>
</dbReference>
<dbReference type="STRING" id="6198.A0A074ZCA5"/>
<dbReference type="CTD" id="20321797"/>
<dbReference type="SUPFAM" id="SSF69593">
    <property type="entry name" value="Glycerol-3-phosphate (1)-acyltransferase"/>
    <property type="match status" value="1"/>
</dbReference>
<organism evidence="7 8">
    <name type="scientific">Opisthorchis viverrini</name>
    <name type="common">Southeast Asian liver fluke</name>
    <dbReference type="NCBI Taxonomy" id="6198"/>
    <lineage>
        <taxon>Eukaryota</taxon>
        <taxon>Metazoa</taxon>
        <taxon>Spiralia</taxon>
        <taxon>Lophotrochozoa</taxon>
        <taxon>Platyhelminthes</taxon>
        <taxon>Trematoda</taxon>
        <taxon>Digenea</taxon>
        <taxon>Opisthorchiida</taxon>
        <taxon>Opisthorchiata</taxon>
        <taxon>Opisthorchiidae</taxon>
        <taxon>Opisthorchis</taxon>
    </lineage>
</organism>
<feature type="transmembrane region" description="Helical" evidence="5">
    <location>
        <begin position="27"/>
        <end position="47"/>
    </location>
</feature>
<keyword evidence="3" id="KW-0808">Transferase</keyword>
<dbReference type="Pfam" id="PF01553">
    <property type="entry name" value="Acyltransferase"/>
    <property type="match status" value="1"/>
</dbReference>
<evidence type="ECO:0000313" key="8">
    <source>
        <dbReference type="Proteomes" id="UP000054324"/>
    </source>
</evidence>
<dbReference type="AlphaFoldDB" id="A0A074ZCA5"/>
<dbReference type="SMART" id="SM00563">
    <property type="entry name" value="PlsC"/>
    <property type="match status" value="1"/>
</dbReference>
<protein>
    <recommendedName>
        <fullName evidence="2">1-acylglycerol-3-phosphate O-acyltransferase</fullName>
        <ecNumber evidence="2">2.3.1.51</ecNumber>
    </recommendedName>
</protein>
<evidence type="ECO:0000256" key="4">
    <source>
        <dbReference type="ARBA" id="ARBA00023315"/>
    </source>
</evidence>
<dbReference type="InterPro" id="IPR002123">
    <property type="entry name" value="Plipid/glycerol_acylTrfase"/>
</dbReference>
<evidence type="ECO:0000313" key="7">
    <source>
        <dbReference type="EMBL" id="KER24788.1"/>
    </source>
</evidence>
<dbReference type="OrthoDB" id="202234at2759"/>
<dbReference type="EC" id="2.3.1.51" evidence="2"/>
<dbReference type="GO" id="GO:0005783">
    <property type="term" value="C:endoplasmic reticulum"/>
    <property type="evidence" value="ECO:0007669"/>
    <property type="project" value="TreeGrafter"/>
</dbReference>
<dbReference type="EMBL" id="KL596797">
    <property type="protein sequence ID" value="KER24788.1"/>
    <property type="molecule type" value="Genomic_DNA"/>
</dbReference>
<dbReference type="GO" id="GO:0003841">
    <property type="term" value="F:1-acylglycerol-3-phosphate O-acyltransferase activity"/>
    <property type="evidence" value="ECO:0007669"/>
    <property type="project" value="UniProtKB-EC"/>
</dbReference>